<evidence type="ECO:0000313" key="1">
    <source>
        <dbReference type="EMBL" id="RNA39412.1"/>
    </source>
</evidence>
<reference evidence="1 2" key="1">
    <citation type="journal article" date="2018" name="Sci. Rep.">
        <title>Genomic signatures of local adaptation to the degree of environmental predictability in rotifers.</title>
        <authorList>
            <person name="Franch-Gras L."/>
            <person name="Hahn C."/>
            <person name="Garcia-Roger E.M."/>
            <person name="Carmona M.J."/>
            <person name="Serra M."/>
            <person name="Gomez A."/>
        </authorList>
    </citation>
    <scope>NUCLEOTIDE SEQUENCE [LARGE SCALE GENOMIC DNA]</scope>
    <source>
        <strain evidence="1">HYR1</strain>
    </source>
</reference>
<dbReference type="SUPFAM" id="SSF54928">
    <property type="entry name" value="RNA-binding domain, RBD"/>
    <property type="match status" value="1"/>
</dbReference>
<protein>
    <recommendedName>
        <fullName evidence="3">RRM domain-containing protein</fullName>
    </recommendedName>
</protein>
<gene>
    <name evidence="1" type="ORF">BpHYR1_039400</name>
</gene>
<dbReference type="Gene3D" id="3.30.70.330">
    <property type="match status" value="1"/>
</dbReference>
<dbReference type="GO" id="GO:0003676">
    <property type="term" value="F:nucleic acid binding"/>
    <property type="evidence" value="ECO:0007669"/>
    <property type="project" value="InterPro"/>
</dbReference>
<evidence type="ECO:0008006" key="3">
    <source>
        <dbReference type="Google" id="ProtNLM"/>
    </source>
</evidence>
<dbReference type="CDD" id="cd00590">
    <property type="entry name" value="RRM_SF"/>
    <property type="match status" value="1"/>
</dbReference>
<evidence type="ECO:0000313" key="2">
    <source>
        <dbReference type="Proteomes" id="UP000276133"/>
    </source>
</evidence>
<keyword evidence="2" id="KW-1185">Reference proteome</keyword>
<organism evidence="1 2">
    <name type="scientific">Brachionus plicatilis</name>
    <name type="common">Marine rotifer</name>
    <name type="synonym">Brachionus muelleri</name>
    <dbReference type="NCBI Taxonomy" id="10195"/>
    <lineage>
        <taxon>Eukaryota</taxon>
        <taxon>Metazoa</taxon>
        <taxon>Spiralia</taxon>
        <taxon>Gnathifera</taxon>
        <taxon>Rotifera</taxon>
        <taxon>Eurotatoria</taxon>
        <taxon>Monogononta</taxon>
        <taxon>Pseudotrocha</taxon>
        <taxon>Ploima</taxon>
        <taxon>Brachionidae</taxon>
        <taxon>Brachionus</taxon>
    </lineage>
</organism>
<dbReference type="OrthoDB" id="10199184at2759"/>
<dbReference type="AlphaFoldDB" id="A0A3M7SUN8"/>
<proteinExistence type="predicted"/>
<dbReference type="Proteomes" id="UP000276133">
    <property type="component" value="Unassembled WGS sequence"/>
</dbReference>
<name>A0A3M7SUN8_BRAPC</name>
<dbReference type="EMBL" id="REGN01000752">
    <property type="protein sequence ID" value="RNA39412.1"/>
    <property type="molecule type" value="Genomic_DNA"/>
</dbReference>
<comment type="caution">
    <text evidence="1">The sequence shown here is derived from an EMBL/GenBank/DDBJ whole genome shotgun (WGS) entry which is preliminary data.</text>
</comment>
<dbReference type="InterPro" id="IPR035979">
    <property type="entry name" value="RBD_domain_sf"/>
</dbReference>
<dbReference type="InterPro" id="IPR012677">
    <property type="entry name" value="Nucleotide-bd_a/b_plait_sf"/>
</dbReference>
<sequence length="123" mass="14285">MDTMPDLMVQGITNVPNSKRIIIEELNRYSGRLGPTRFVVLGPSRHFHKTNFAFVRYENPAIHQRAVKFLNGKSVPCTEIWFELNKKPTQPHHMLHDTPATPRVANQLEQIEQLKRELNTENN</sequence>
<accession>A0A3M7SUN8</accession>